<dbReference type="KEGG" id="bgv:CAL12_15675"/>
<reference evidence="5 6" key="1">
    <citation type="submission" date="2017-05" db="EMBL/GenBank/DDBJ databases">
        <title>Complete and WGS of Bordetella genogroups.</title>
        <authorList>
            <person name="Spilker T."/>
            <person name="LiPuma J."/>
        </authorList>
    </citation>
    <scope>NUCLEOTIDE SEQUENCE [LARGE SCALE GENOMIC DNA]</scope>
    <source>
        <strain evidence="5 6">AU19157</strain>
    </source>
</reference>
<organism evidence="5 6">
    <name type="scientific">Bordetella genomosp. 8</name>
    <dbReference type="NCBI Taxonomy" id="1416806"/>
    <lineage>
        <taxon>Bacteria</taxon>
        <taxon>Pseudomonadati</taxon>
        <taxon>Pseudomonadota</taxon>
        <taxon>Betaproteobacteria</taxon>
        <taxon>Burkholderiales</taxon>
        <taxon>Alcaligenaceae</taxon>
        <taxon>Bordetella</taxon>
    </lineage>
</organism>
<dbReference type="AlphaFoldDB" id="A0A1W6YMF0"/>
<evidence type="ECO:0000313" key="5">
    <source>
        <dbReference type="EMBL" id="ARP82109.1"/>
    </source>
</evidence>
<dbReference type="Gene3D" id="1.10.357.10">
    <property type="entry name" value="Tetracycline Repressor, domain 2"/>
    <property type="match status" value="1"/>
</dbReference>
<keyword evidence="1 2" id="KW-0238">DNA-binding</keyword>
<dbReference type="InterPro" id="IPR036271">
    <property type="entry name" value="Tet_transcr_reg_TetR-rel_C_sf"/>
</dbReference>
<dbReference type="PANTHER" id="PTHR30328">
    <property type="entry name" value="TRANSCRIPTIONAL REPRESSOR"/>
    <property type="match status" value="1"/>
</dbReference>
<protein>
    <recommendedName>
        <fullName evidence="4">HTH tetR-type domain-containing protein</fullName>
    </recommendedName>
</protein>
<evidence type="ECO:0000313" key="6">
    <source>
        <dbReference type="Proteomes" id="UP000194151"/>
    </source>
</evidence>
<evidence type="ECO:0000256" key="1">
    <source>
        <dbReference type="ARBA" id="ARBA00023125"/>
    </source>
</evidence>
<dbReference type="InterPro" id="IPR041474">
    <property type="entry name" value="NicS_C"/>
</dbReference>
<feature type="DNA-binding region" description="H-T-H motif" evidence="2">
    <location>
        <begin position="50"/>
        <end position="69"/>
    </location>
</feature>
<dbReference type="RefSeq" id="WP_086065475.1">
    <property type="nucleotide sequence ID" value="NZ_CP021108.1"/>
</dbReference>
<name>A0A1W6YMF0_9BORD</name>
<evidence type="ECO:0000256" key="2">
    <source>
        <dbReference type="PROSITE-ProRule" id="PRU00335"/>
    </source>
</evidence>
<dbReference type="EMBL" id="CP021108">
    <property type="protein sequence ID" value="ARP82109.1"/>
    <property type="molecule type" value="Genomic_DNA"/>
</dbReference>
<dbReference type="Pfam" id="PF17938">
    <property type="entry name" value="TetR_C_29"/>
    <property type="match status" value="1"/>
</dbReference>
<gene>
    <name evidence="5" type="ORF">CAL12_15675</name>
</gene>
<dbReference type="SUPFAM" id="SSF48498">
    <property type="entry name" value="Tetracyclin repressor-like, C-terminal domain"/>
    <property type="match status" value="1"/>
</dbReference>
<dbReference type="OrthoDB" id="2356263at2"/>
<dbReference type="InterPro" id="IPR050109">
    <property type="entry name" value="HTH-type_TetR-like_transc_reg"/>
</dbReference>
<feature type="domain" description="HTH tetR-type" evidence="4">
    <location>
        <begin position="27"/>
        <end position="87"/>
    </location>
</feature>
<sequence>MSSQDAPTEARPPRDKTRPVVRRESSRKTRETIIQAALAEFSSKGYDGGRVDEIALRAGINKNVLYHHFGNKDDLFTAVLEYTYDSIRSHQKDLQIRGMDPVNGMRRLVVFTGQVWVRFPEFQRILSSENLNQGKHIVTSAAIREMYNPLLDTIRDLLQRGQHEGLFRENIDAVDLYISITSLTAHYVSNRYTFEAIFGQRLMTAQRIKQRLDHAAEMVLRYLRPDAADAAGGGAAQAATA</sequence>
<feature type="region of interest" description="Disordered" evidence="3">
    <location>
        <begin position="1"/>
        <end position="28"/>
    </location>
</feature>
<dbReference type="GO" id="GO:0003677">
    <property type="term" value="F:DNA binding"/>
    <property type="evidence" value="ECO:0007669"/>
    <property type="project" value="UniProtKB-UniRule"/>
</dbReference>
<dbReference type="InterPro" id="IPR001647">
    <property type="entry name" value="HTH_TetR"/>
</dbReference>
<dbReference type="PRINTS" id="PR00455">
    <property type="entry name" value="HTHTETR"/>
</dbReference>
<dbReference type="InterPro" id="IPR009057">
    <property type="entry name" value="Homeodomain-like_sf"/>
</dbReference>
<dbReference type="SUPFAM" id="SSF46689">
    <property type="entry name" value="Homeodomain-like"/>
    <property type="match status" value="1"/>
</dbReference>
<proteinExistence type="predicted"/>
<dbReference type="PROSITE" id="PS50977">
    <property type="entry name" value="HTH_TETR_2"/>
    <property type="match status" value="1"/>
</dbReference>
<dbReference type="PANTHER" id="PTHR30328:SF54">
    <property type="entry name" value="HTH-TYPE TRANSCRIPTIONAL REPRESSOR SCO4008"/>
    <property type="match status" value="1"/>
</dbReference>
<evidence type="ECO:0000259" key="4">
    <source>
        <dbReference type="PROSITE" id="PS50977"/>
    </source>
</evidence>
<dbReference type="Pfam" id="PF00440">
    <property type="entry name" value="TetR_N"/>
    <property type="match status" value="1"/>
</dbReference>
<keyword evidence="6" id="KW-1185">Reference proteome</keyword>
<dbReference type="STRING" id="1416806.CAL12_15675"/>
<feature type="compositionally biased region" description="Basic and acidic residues" evidence="3">
    <location>
        <begin position="11"/>
        <end position="28"/>
    </location>
</feature>
<dbReference type="Proteomes" id="UP000194151">
    <property type="component" value="Chromosome"/>
</dbReference>
<accession>A0A1W6YMF0</accession>
<evidence type="ECO:0000256" key="3">
    <source>
        <dbReference type="SAM" id="MobiDB-lite"/>
    </source>
</evidence>